<dbReference type="OrthoDB" id="5061070at2759"/>
<name>A0A5J9W4Y8_9POAL</name>
<accession>A0A5J9W4Y8</accession>
<dbReference type="AlphaFoldDB" id="A0A5J9W4Y8"/>
<comment type="caution">
    <text evidence="1">The sequence shown here is derived from an EMBL/GenBank/DDBJ whole genome shotgun (WGS) entry which is preliminary data.</text>
</comment>
<proteinExistence type="predicted"/>
<gene>
    <name evidence="1" type="ORF">EJB05_09451</name>
</gene>
<keyword evidence="2" id="KW-1185">Reference proteome</keyword>
<sequence>MRAEYAHCHNQTIIDTQGEPENMPDEIKVMLTALVNPLHRLLMFLQHSNVEWCSSLSLDTVIDPTFRCTIVVISKFDNRLKEFGKRTEDRHGTVSNEEFWRQICHVDIDVLCHFRENVEEGFNEEKYGPYIEFGCLKKYLESELQKWYKEAAPTTLSTLAAPGRFELLPCTSYEVQIRGIS</sequence>
<evidence type="ECO:0000313" key="1">
    <source>
        <dbReference type="EMBL" id="TVU43021.1"/>
    </source>
</evidence>
<reference evidence="1 2" key="1">
    <citation type="journal article" date="2019" name="Sci. Rep.">
        <title>A high-quality genome of Eragrostis curvula grass provides insights into Poaceae evolution and supports new strategies to enhance forage quality.</title>
        <authorList>
            <person name="Carballo J."/>
            <person name="Santos B.A.C.M."/>
            <person name="Zappacosta D."/>
            <person name="Garbus I."/>
            <person name="Selva J.P."/>
            <person name="Gallo C.A."/>
            <person name="Diaz A."/>
            <person name="Albertini E."/>
            <person name="Caccamo M."/>
            <person name="Echenique V."/>
        </authorList>
    </citation>
    <scope>NUCLEOTIDE SEQUENCE [LARGE SCALE GENOMIC DNA]</scope>
    <source>
        <strain evidence="2">cv. Victoria</strain>
        <tissue evidence="1">Leaf</tissue>
    </source>
</reference>
<feature type="non-terminal residue" evidence="1">
    <location>
        <position position="1"/>
    </location>
</feature>
<dbReference type="Gramene" id="TVU43021">
    <property type="protein sequence ID" value="TVU43021"/>
    <property type="gene ID" value="EJB05_09451"/>
</dbReference>
<protein>
    <submittedName>
        <fullName evidence="1">Uncharacterized protein</fullName>
    </submittedName>
</protein>
<dbReference type="EMBL" id="RWGY01000005">
    <property type="protein sequence ID" value="TVU43021.1"/>
    <property type="molecule type" value="Genomic_DNA"/>
</dbReference>
<dbReference type="Proteomes" id="UP000324897">
    <property type="component" value="Unassembled WGS sequence"/>
</dbReference>
<organism evidence="1 2">
    <name type="scientific">Eragrostis curvula</name>
    <name type="common">weeping love grass</name>
    <dbReference type="NCBI Taxonomy" id="38414"/>
    <lineage>
        <taxon>Eukaryota</taxon>
        <taxon>Viridiplantae</taxon>
        <taxon>Streptophyta</taxon>
        <taxon>Embryophyta</taxon>
        <taxon>Tracheophyta</taxon>
        <taxon>Spermatophyta</taxon>
        <taxon>Magnoliopsida</taxon>
        <taxon>Liliopsida</taxon>
        <taxon>Poales</taxon>
        <taxon>Poaceae</taxon>
        <taxon>PACMAD clade</taxon>
        <taxon>Chloridoideae</taxon>
        <taxon>Eragrostideae</taxon>
        <taxon>Eragrostidinae</taxon>
        <taxon>Eragrostis</taxon>
    </lineage>
</organism>
<evidence type="ECO:0000313" key="2">
    <source>
        <dbReference type="Proteomes" id="UP000324897"/>
    </source>
</evidence>